<keyword evidence="4" id="KW-1185">Reference proteome</keyword>
<evidence type="ECO:0000313" key="3">
    <source>
        <dbReference type="EMBL" id="CAF4524978.1"/>
    </source>
</evidence>
<dbReference type="Pfam" id="PF02671">
    <property type="entry name" value="PAH"/>
    <property type="match status" value="1"/>
</dbReference>
<dbReference type="Gene3D" id="1.20.1160.11">
    <property type="entry name" value="Paired amphipathic helix"/>
    <property type="match status" value="1"/>
</dbReference>
<reference evidence="3" key="1">
    <citation type="submission" date="2021-02" db="EMBL/GenBank/DDBJ databases">
        <authorList>
            <person name="Nowell W R."/>
        </authorList>
    </citation>
    <scope>NUCLEOTIDE SEQUENCE</scope>
</reference>
<dbReference type="FunFam" id="1.20.1160.11:FF:000002">
    <property type="entry name" value="Paired amphipathic helix protein SIN3"/>
    <property type="match status" value="1"/>
</dbReference>
<dbReference type="GO" id="GO:0006355">
    <property type="term" value="P:regulation of DNA-templated transcription"/>
    <property type="evidence" value="ECO:0007669"/>
    <property type="project" value="InterPro"/>
</dbReference>
<evidence type="ECO:0000256" key="1">
    <source>
        <dbReference type="ARBA" id="ARBA00004123"/>
    </source>
</evidence>
<dbReference type="InterPro" id="IPR003822">
    <property type="entry name" value="PAH"/>
</dbReference>
<dbReference type="Proteomes" id="UP000663866">
    <property type="component" value="Unassembled WGS sequence"/>
</dbReference>
<evidence type="ECO:0000256" key="2">
    <source>
        <dbReference type="ARBA" id="ARBA00023242"/>
    </source>
</evidence>
<gene>
    <name evidence="3" type="ORF">OVN521_LOCUS42031</name>
</gene>
<dbReference type="GO" id="GO:0005634">
    <property type="term" value="C:nucleus"/>
    <property type="evidence" value="ECO:0007669"/>
    <property type="project" value="UniProtKB-SubCell"/>
</dbReference>
<evidence type="ECO:0000313" key="4">
    <source>
        <dbReference type="Proteomes" id="UP000663866"/>
    </source>
</evidence>
<protein>
    <submittedName>
        <fullName evidence="3">Uncharacterized protein</fullName>
    </submittedName>
</protein>
<accession>A0A820X1E0</accession>
<dbReference type="SUPFAM" id="SSF47762">
    <property type="entry name" value="PAH2 domain"/>
    <property type="match status" value="1"/>
</dbReference>
<dbReference type="EMBL" id="CAJOBG010056964">
    <property type="protein sequence ID" value="CAF4524978.1"/>
    <property type="molecule type" value="Genomic_DNA"/>
</dbReference>
<dbReference type="InterPro" id="IPR036600">
    <property type="entry name" value="PAH_sf"/>
</dbReference>
<keyword evidence="2" id="KW-0539">Nucleus</keyword>
<feature type="non-terminal residue" evidence="3">
    <location>
        <position position="1"/>
    </location>
</feature>
<sequence>DNSNSSITPVVSNSTPRLIISNTVASSIITPSASLTTTSSIPSQTISISTANKDELSSPKRSTIITASMNNNKRPVSSLKPQGISKKKRISLTNNIPITSSTIDDIKIQDTTGQNKNLPSIDEISFFDKVQKTLRSPLVFDNFLRCILLYTKRIITRIELFELIQSYLGHVPELLKTFQELISLRGPGEVIIPKSIYDQNDTDSMISI</sequence>
<comment type="caution">
    <text evidence="3">The sequence shown here is derived from an EMBL/GenBank/DDBJ whole genome shotgun (WGS) entry which is preliminary data.</text>
</comment>
<organism evidence="3 4">
    <name type="scientific">Rotaria magnacalcarata</name>
    <dbReference type="NCBI Taxonomy" id="392030"/>
    <lineage>
        <taxon>Eukaryota</taxon>
        <taxon>Metazoa</taxon>
        <taxon>Spiralia</taxon>
        <taxon>Gnathifera</taxon>
        <taxon>Rotifera</taxon>
        <taxon>Eurotatoria</taxon>
        <taxon>Bdelloidea</taxon>
        <taxon>Philodinida</taxon>
        <taxon>Philodinidae</taxon>
        <taxon>Rotaria</taxon>
    </lineage>
</organism>
<feature type="non-terminal residue" evidence="3">
    <location>
        <position position="208"/>
    </location>
</feature>
<dbReference type="AlphaFoldDB" id="A0A820X1E0"/>
<comment type="subcellular location">
    <subcellularLocation>
        <location evidence="1">Nucleus</location>
    </subcellularLocation>
</comment>
<proteinExistence type="predicted"/>
<name>A0A820X1E0_9BILA</name>